<dbReference type="InterPro" id="IPR005149">
    <property type="entry name" value="Tscrpt_reg_PadR_N"/>
</dbReference>
<dbReference type="InterPro" id="IPR036390">
    <property type="entry name" value="WH_DNA-bd_sf"/>
</dbReference>
<protein>
    <submittedName>
        <fullName evidence="3">PadR-like family transcriptional regulator</fullName>
    </submittedName>
</protein>
<gene>
    <name evidence="3" type="ORF">NIES2135_03330</name>
</gene>
<name>A0A1Z4JAS1_LEPBY</name>
<sequence>MALSHAILALLIDSPYSGYDLAKDFDQSVNFFWKATHQQIYRELSKLEEQALVEVSTIAQAGRPDKKLYHITKAGETFLIEWLLQPCEVMPIKEDLLVKLWAAQLIPVAHAIEQSASVAKLIEEFQRHRELHQQRLATYHQIERKFYPDSDHLPIAQKYRYLVLRRGIRYETDYIEWCDEVLKLFANQAEGKGV</sequence>
<dbReference type="SUPFAM" id="SSF46785">
    <property type="entry name" value="Winged helix' DNA-binding domain"/>
    <property type="match status" value="1"/>
</dbReference>
<dbReference type="Gene3D" id="1.10.10.10">
    <property type="entry name" value="Winged helix-like DNA-binding domain superfamily/Winged helix DNA-binding domain"/>
    <property type="match status" value="1"/>
</dbReference>
<evidence type="ECO:0000313" key="3">
    <source>
        <dbReference type="EMBL" id="BAY53527.1"/>
    </source>
</evidence>
<dbReference type="InterPro" id="IPR036388">
    <property type="entry name" value="WH-like_DNA-bd_sf"/>
</dbReference>
<reference evidence="3 4" key="1">
    <citation type="submission" date="2017-06" db="EMBL/GenBank/DDBJ databases">
        <title>Genome sequencing of cyanobaciteial culture collection at National Institute for Environmental Studies (NIES).</title>
        <authorList>
            <person name="Hirose Y."/>
            <person name="Shimura Y."/>
            <person name="Fujisawa T."/>
            <person name="Nakamura Y."/>
            <person name="Kawachi M."/>
        </authorList>
    </citation>
    <scope>NUCLEOTIDE SEQUENCE [LARGE SCALE GENOMIC DNA]</scope>
    <source>
        <strain evidence="3 4">NIES-2135</strain>
    </source>
</reference>
<dbReference type="Proteomes" id="UP000217895">
    <property type="component" value="Chromosome"/>
</dbReference>
<evidence type="ECO:0000313" key="4">
    <source>
        <dbReference type="Proteomes" id="UP000217895"/>
    </source>
</evidence>
<evidence type="ECO:0000259" key="2">
    <source>
        <dbReference type="Pfam" id="PF10400"/>
    </source>
</evidence>
<feature type="domain" description="Transcription regulator PadR C-terminal" evidence="2">
    <location>
        <begin position="92"/>
        <end position="184"/>
    </location>
</feature>
<organism evidence="3 4">
    <name type="scientific">Leptolyngbya boryana NIES-2135</name>
    <dbReference type="NCBI Taxonomy" id="1973484"/>
    <lineage>
        <taxon>Bacteria</taxon>
        <taxon>Bacillati</taxon>
        <taxon>Cyanobacteriota</taxon>
        <taxon>Cyanophyceae</taxon>
        <taxon>Leptolyngbyales</taxon>
        <taxon>Leptolyngbyaceae</taxon>
        <taxon>Leptolyngbya group</taxon>
        <taxon>Leptolyngbya</taxon>
    </lineage>
</organism>
<proteinExistence type="predicted"/>
<feature type="domain" description="Transcription regulator PadR N-terminal" evidence="1">
    <location>
        <begin position="7"/>
        <end position="79"/>
    </location>
</feature>
<evidence type="ECO:0000259" key="1">
    <source>
        <dbReference type="Pfam" id="PF03551"/>
    </source>
</evidence>
<dbReference type="Gene3D" id="6.10.140.190">
    <property type="match status" value="1"/>
</dbReference>
<dbReference type="PANTHER" id="PTHR43252">
    <property type="entry name" value="TRANSCRIPTIONAL REGULATOR YQJI"/>
    <property type="match status" value="1"/>
</dbReference>
<dbReference type="Pfam" id="PF03551">
    <property type="entry name" value="PadR"/>
    <property type="match status" value="1"/>
</dbReference>
<dbReference type="EMBL" id="AP018203">
    <property type="protein sequence ID" value="BAY53527.1"/>
    <property type="molecule type" value="Genomic_DNA"/>
</dbReference>
<dbReference type="InterPro" id="IPR018309">
    <property type="entry name" value="Tscrpt_reg_PadR_C"/>
</dbReference>
<dbReference type="PANTHER" id="PTHR43252:SF4">
    <property type="entry name" value="TRANSCRIPTIONAL REGULATORY PROTEIN"/>
    <property type="match status" value="1"/>
</dbReference>
<dbReference type="AlphaFoldDB" id="A0A1Z4JAS1"/>
<keyword evidence="4" id="KW-1185">Reference proteome</keyword>
<dbReference type="Pfam" id="PF10400">
    <property type="entry name" value="Vir_act_alpha_C"/>
    <property type="match status" value="1"/>
</dbReference>
<accession>A0A1Z4JAS1</accession>